<evidence type="ECO:0000313" key="1">
    <source>
        <dbReference type="EMBL" id="GFR93728.1"/>
    </source>
</evidence>
<name>A0AAV4H666_9GAST</name>
<comment type="caution">
    <text evidence="1">The sequence shown here is derived from an EMBL/GenBank/DDBJ whole genome shotgun (WGS) entry which is preliminary data.</text>
</comment>
<dbReference type="EMBL" id="BMAT01005472">
    <property type="protein sequence ID" value="GFR93728.1"/>
    <property type="molecule type" value="Genomic_DNA"/>
</dbReference>
<organism evidence="1 2">
    <name type="scientific">Elysia marginata</name>
    <dbReference type="NCBI Taxonomy" id="1093978"/>
    <lineage>
        <taxon>Eukaryota</taxon>
        <taxon>Metazoa</taxon>
        <taxon>Spiralia</taxon>
        <taxon>Lophotrochozoa</taxon>
        <taxon>Mollusca</taxon>
        <taxon>Gastropoda</taxon>
        <taxon>Heterobranchia</taxon>
        <taxon>Euthyneura</taxon>
        <taxon>Panpulmonata</taxon>
        <taxon>Sacoglossa</taxon>
        <taxon>Placobranchoidea</taxon>
        <taxon>Plakobranchidae</taxon>
        <taxon>Elysia</taxon>
    </lineage>
</organism>
<reference evidence="1 2" key="1">
    <citation type="journal article" date="2021" name="Elife">
        <title>Chloroplast acquisition without the gene transfer in kleptoplastic sea slugs, Plakobranchus ocellatus.</title>
        <authorList>
            <person name="Maeda T."/>
            <person name="Takahashi S."/>
            <person name="Yoshida T."/>
            <person name="Shimamura S."/>
            <person name="Takaki Y."/>
            <person name="Nagai Y."/>
            <person name="Toyoda A."/>
            <person name="Suzuki Y."/>
            <person name="Arimoto A."/>
            <person name="Ishii H."/>
            <person name="Satoh N."/>
            <person name="Nishiyama T."/>
            <person name="Hasebe M."/>
            <person name="Maruyama T."/>
            <person name="Minagawa J."/>
            <person name="Obokata J."/>
            <person name="Shigenobu S."/>
        </authorList>
    </citation>
    <scope>NUCLEOTIDE SEQUENCE [LARGE SCALE GENOMIC DNA]</scope>
</reference>
<dbReference type="Proteomes" id="UP000762676">
    <property type="component" value="Unassembled WGS sequence"/>
</dbReference>
<sequence>MERTIVDLFYKQQRGRVVSVSDSRSGGRGFDCRLYHVAITLGKQFTLTFSSPPICKMGTRLQASNVLVCWRISGAVLWRHSYAE</sequence>
<protein>
    <submittedName>
        <fullName evidence="1">Uncharacterized protein</fullName>
    </submittedName>
</protein>
<accession>A0AAV4H666</accession>
<evidence type="ECO:0000313" key="2">
    <source>
        <dbReference type="Proteomes" id="UP000762676"/>
    </source>
</evidence>
<dbReference type="AlphaFoldDB" id="A0AAV4H666"/>
<proteinExistence type="predicted"/>
<keyword evidence="2" id="KW-1185">Reference proteome</keyword>
<gene>
    <name evidence="1" type="ORF">ElyMa_002650200</name>
</gene>